<proteinExistence type="predicted"/>
<accession>A0ABU2C9V2</accession>
<comment type="caution">
    <text evidence="2">The sequence shown here is derived from an EMBL/GenBank/DDBJ whole genome shotgun (WGS) entry which is preliminary data.</text>
</comment>
<sequence>MNHPTPAIVAQSAVRRLPRIALWLLCLAYVLPGFVGREPWRNHDMTAFGYMAELARGASDWLQPQLLGRPPEIEALLPYWLGAWAMQLAPSGWAPDFAARLPFILLLAATLGATWYAVYYLARSPRAQPVAFAFGGEARPADYARAMADGGLLAMIACLGMAQLSHETTPALAQLAFTALSFFALSAMPYRTWVPALGVAVGLAGLALSGAPSMAVLLGLGGAVVCFLDRSESHGETEPGEQRNAPRSLRWSVAVLAITTGVALLAWYLDQWRWRIEAPEASWSNLRSMARLLLWFTWPAWPLALWTLWRWRRQLTSGNFGRHLALPLWFVAVALGATLTTDAADRSLLLALPALATLAAFALPTFSRTVTALVDWFTLLFFTIFALMIWVVWIAAQTGVPRQPAANLAKLLPGFMPSFTWLPFLIASMATLVWVWLVKWRVGRHRSAIWKSLVLPAGGTALCWLLLTTLGLPAMDYGRSYVPLVRNINRVIHAQSPAQATPACVEFDNLTRGQVAAFQFHGKLKLKPAGKTPQCGWLLVDTATSRPPSQKLDMKPWVLRLNVRRRADNGEAVRLYQRANP</sequence>
<feature type="transmembrane region" description="Helical" evidence="1">
    <location>
        <begin position="449"/>
        <end position="467"/>
    </location>
</feature>
<dbReference type="EMBL" id="JAVDXT010000002">
    <property type="protein sequence ID" value="MDR7378117.1"/>
    <property type="molecule type" value="Genomic_DNA"/>
</dbReference>
<feature type="transmembrane region" description="Helical" evidence="1">
    <location>
        <begin position="415"/>
        <end position="437"/>
    </location>
</feature>
<feature type="transmembrane region" description="Helical" evidence="1">
    <location>
        <begin position="373"/>
        <end position="395"/>
    </location>
</feature>
<feature type="transmembrane region" description="Helical" evidence="1">
    <location>
        <begin position="323"/>
        <end position="341"/>
    </location>
</feature>
<feature type="transmembrane region" description="Helical" evidence="1">
    <location>
        <begin position="103"/>
        <end position="123"/>
    </location>
</feature>
<organism evidence="2 3">
    <name type="scientific">Rhodoferax ferrireducens</name>
    <dbReference type="NCBI Taxonomy" id="192843"/>
    <lineage>
        <taxon>Bacteria</taxon>
        <taxon>Pseudomonadati</taxon>
        <taxon>Pseudomonadota</taxon>
        <taxon>Betaproteobacteria</taxon>
        <taxon>Burkholderiales</taxon>
        <taxon>Comamonadaceae</taxon>
        <taxon>Rhodoferax</taxon>
    </lineage>
</organism>
<feature type="transmembrane region" description="Helical" evidence="1">
    <location>
        <begin position="171"/>
        <end position="190"/>
    </location>
</feature>
<feature type="transmembrane region" description="Helical" evidence="1">
    <location>
        <begin position="347"/>
        <end position="366"/>
    </location>
</feature>
<evidence type="ECO:0000313" key="3">
    <source>
        <dbReference type="Proteomes" id="UP001180487"/>
    </source>
</evidence>
<name>A0ABU2C9V2_9BURK</name>
<evidence type="ECO:0000256" key="1">
    <source>
        <dbReference type="SAM" id="Phobius"/>
    </source>
</evidence>
<feature type="transmembrane region" description="Helical" evidence="1">
    <location>
        <begin position="20"/>
        <end position="36"/>
    </location>
</feature>
<feature type="transmembrane region" description="Helical" evidence="1">
    <location>
        <begin position="249"/>
        <end position="269"/>
    </location>
</feature>
<keyword evidence="1" id="KW-0812">Transmembrane</keyword>
<gene>
    <name evidence="2" type="ORF">J2X19_002796</name>
</gene>
<protein>
    <submittedName>
        <fullName evidence="2">4-amino-4-deoxy-L-arabinose transferase-like glycosyltransferase</fullName>
    </submittedName>
</protein>
<evidence type="ECO:0000313" key="2">
    <source>
        <dbReference type="EMBL" id="MDR7378117.1"/>
    </source>
</evidence>
<dbReference type="Proteomes" id="UP001180487">
    <property type="component" value="Unassembled WGS sequence"/>
</dbReference>
<dbReference type="RefSeq" id="WP_310373994.1">
    <property type="nucleotide sequence ID" value="NZ_JAVDXT010000002.1"/>
</dbReference>
<keyword evidence="1" id="KW-1133">Transmembrane helix</keyword>
<feature type="transmembrane region" description="Helical" evidence="1">
    <location>
        <begin position="196"/>
        <end position="228"/>
    </location>
</feature>
<keyword evidence="1" id="KW-0472">Membrane</keyword>
<feature type="transmembrane region" description="Helical" evidence="1">
    <location>
        <begin position="289"/>
        <end position="311"/>
    </location>
</feature>
<reference evidence="2 3" key="1">
    <citation type="submission" date="2023-07" db="EMBL/GenBank/DDBJ databases">
        <title>Sorghum-associated microbial communities from plants grown in Nebraska, USA.</title>
        <authorList>
            <person name="Schachtman D."/>
        </authorList>
    </citation>
    <scope>NUCLEOTIDE SEQUENCE [LARGE SCALE GENOMIC DNA]</scope>
    <source>
        <strain evidence="2 3">BE313</strain>
    </source>
</reference>
<keyword evidence="3" id="KW-1185">Reference proteome</keyword>